<dbReference type="PANTHER" id="PTHR42709:SF6">
    <property type="entry name" value="UNDECAPRENYL PHOSPHATE TRANSPORTER A"/>
    <property type="match status" value="1"/>
</dbReference>
<feature type="domain" description="VTT" evidence="8">
    <location>
        <begin position="38"/>
        <end position="162"/>
    </location>
</feature>
<evidence type="ECO:0000313" key="9">
    <source>
        <dbReference type="EMBL" id="USQ81429.1"/>
    </source>
</evidence>
<proteinExistence type="inferred from homology"/>
<reference evidence="9" key="1">
    <citation type="submission" date="2022-06" db="EMBL/GenBank/DDBJ databases">
        <title>Ornithinimicrobium HY1793.</title>
        <authorList>
            <person name="Huang Y."/>
        </authorList>
    </citation>
    <scope>NUCLEOTIDE SEQUENCE</scope>
    <source>
        <strain evidence="9">HY1793</strain>
    </source>
</reference>
<feature type="transmembrane region" description="Helical" evidence="7">
    <location>
        <begin position="20"/>
        <end position="38"/>
    </location>
</feature>
<dbReference type="InterPro" id="IPR032816">
    <property type="entry name" value="VTT_dom"/>
</dbReference>
<dbReference type="PANTHER" id="PTHR42709">
    <property type="entry name" value="ALKALINE PHOSPHATASE LIKE PROTEIN"/>
    <property type="match status" value="1"/>
</dbReference>
<comment type="subcellular location">
    <subcellularLocation>
        <location evidence="1">Cell membrane</location>
        <topology evidence="1">Multi-pass membrane protein</topology>
    </subcellularLocation>
</comment>
<evidence type="ECO:0000256" key="3">
    <source>
        <dbReference type="ARBA" id="ARBA00022475"/>
    </source>
</evidence>
<dbReference type="Proteomes" id="UP001056455">
    <property type="component" value="Chromosome"/>
</dbReference>
<keyword evidence="5 7" id="KW-1133">Transmembrane helix</keyword>
<evidence type="ECO:0000313" key="10">
    <source>
        <dbReference type="Proteomes" id="UP001056455"/>
    </source>
</evidence>
<accession>A0ABY4YXB6</accession>
<evidence type="ECO:0000256" key="7">
    <source>
        <dbReference type="SAM" id="Phobius"/>
    </source>
</evidence>
<feature type="transmembrane region" description="Helical" evidence="7">
    <location>
        <begin position="174"/>
        <end position="195"/>
    </location>
</feature>
<feature type="transmembrane region" description="Helical" evidence="7">
    <location>
        <begin position="113"/>
        <end position="131"/>
    </location>
</feature>
<gene>
    <name evidence="9" type="ORF">NF556_07200</name>
</gene>
<sequence>MLDLIDTLNTALLDAAGAPWVPLALLAFCAIDGFFPPVPSESLVIGLAAIAAATGQPNVWLVFLAGAAGAAIGDLTAYGIGRRTGLQRFAWMRKPRTTRVIERTVRSLDRRTALFLITGRFVPVVRVMINVTAGASRMPLRRYLPLSLTAAIVWSSFGVGVGLLGGTWMHDNPLLGLVLAIGLGIVLGTAVDHVVQRFAMEPEKPTYAEGPDRVTCP</sequence>
<evidence type="ECO:0000259" key="8">
    <source>
        <dbReference type="Pfam" id="PF09335"/>
    </source>
</evidence>
<keyword evidence="4 7" id="KW-0812">Transmembrane</keyword>
<organism evidence="9 10">
    <name type="scientific">Ornithinimicrobium faecis</name>
    <dbReference type="NCBI Taxonomy" id="2934158"/>
    <lineage>
        <taxon>Bacteria</taxon>
        <taxon>Bacillati</taxon>
        <taxon>Actinomycetota</taxon>
        <taxon>Actinomycetes</taxon>
        <taxon>Micrococcales</taxon>
        <taxon>Ornithinimicrobiaceae</taxon>
        <taxon>Ornithinimicrobium</taxon>
    </lineage>
</organism>
<evidence type="ECO:0000256" key="1">
    <source>
        <dbReference type="ARBA" id="ARBA00004651"/>
    </source>
</evidence>
<dbReference type="Pfam" id="PF09335">
    <property type="entry name" value="VTT_dom"/>
    <property type="match status" value="1"/>
</dbReference>
<keyword evidence="10" id="KW-1185">Reference proteome</keyword>
<evidence type="ECO:0000256" key="4">
    <source>
        <dbReference type="ARBA" id="ARBA00022692"/>
    </source>
</evidence>
<comment type="similarity">
    <text evidence="2">Belongs to the DedA family.</text>
</comment>
<dbReference type="InterPro" id="IPR051311">
    <property type="entry name" value="DedA_domain"/>
</dbReference>
<evidence type="ECO:0000256" key="5">
    <source>
        <dbReference type="ARBA" id="ARBA00022989"/>
    </source>
</evidence>
<feature type="transmembrane region" description="Helical" evidence="7">
    <location>
        <begin position="143"/>
        <end position="168"/>
    </location>
</feature>
<evidence type="ECO:0000256" key="2">
    <source>
        <dbReference type="ARBA" id="ARBA00010792"/>
    </source>
</evidence>
<dbReference type="EMBL" id="CP099489">
    <property type="protein sequence ID" value="USQ81429.1"/>
    <property type="molecule type" value="Genomic_DNA"/>
</dbReference>
<protein>
    <submittedName>
        <fullName evidence="9">DedA family protein</fullName>
    </submittedName>
</protein>
<name>A0ABY4YXB6_9MICO</name>
<dbReference type="RefSeq" id="WP_252594906.1">
    <property type="nucleotide sequence ID" value="NZ_CP099489.1"/>
</dbReference>
<keyword evidence="3" id="KW-1003">Cell membrane</keyword>
<evidence type="ECO:0000256" key="6">
    <source>
        <dbReference type="ARBA" id="ARBA00023136"/>
    </source>
</evidence>
<keyword evidence="6 7" id="KW-0472">Membrane</keyword>
<feature type="transmembrane region" description="Helical" evidence="7">
    <location>
        <begin position="59"/>
        <end position="81"/>
    </location>
</feature>